<keyword evidence="2" id="KW-1185">Reference proteome</keyword>
<sequence length="243" mass="26910">MQVPAACISSTQKVYEMSSAILLYRERHGQTVFASVHDVKVSKEGAATIEAGTPVSKTGLMKMMQTLVPEDCAPAQLLGDHILAKGSDHLAWYCKPQKRQVWFKNDELGQDVSATTDHPGLVFIIGKGHWYVFAVKGNERPTSGTPLFVSPYLNVWKGGHICTGNIETPKGAMKFSTEAWEEAFFRSYFTHPNQHEKGALTKYRGGIFALWRALMKGRAFPTKSLVSSGETLGQVFERTVKRG</sequence>
<dbReference type="OrthoDB" id="8556159at2"/>
<dbReference type="STRING" id="395494.Galf_0968"/>
<dbReference type="HOGENOM" id="CLU_085624_0_0_4"/>
<dbReference type="Pfam" id="PF14460">
    <property type="entry name" value="Prok-E2_D"/>
    <property type="match status" value="1"/>
</dbReference>
<reference evidence="1 2" key="1">
    <citation type="submission" date="2010-08" db="EMBL/GenBank/DDBJ databases">
        <title>Complete sequence of Gallionella capsiferriformans ES-2.</title>
        <authorList>
            <consortium name="US DOE Joint Genome Institute"/>
            <person name="Lucas S."/>
            <person name="Copeland A."/>
            <person name="Lapidus A."/>
            <person name="Cheng J.-F."/>
            <person name="Bruce D."/>
            <person name="Goodwin L."/>
            <person name="Pitluck S."/>
            <person name="Chertkov O."/>
            <person name="Davenport K.W."/>
            <person name="Detter J.C."/>
            <person name="Han C."/>
            <person name="Tapia R."/>
            <person name="Land M."/>
            <person name="Hauser L."/>
            <person name="Chang Y.-J."/>
            <person name="Jeffries C."/>
            <person name="Kyrpides N."/>
            <person name="Ivanova N."/>
            <person name="Mikhailova N."/>
            <person name="Shelobolina E.S."/>
            <person name="Picardal F."/>
            <person name="Roden E."/>
            <person name="Emerson D."/>
            <person name="Woyke T."/>
        </authorList>
    </citation>
    <scope>NUCLEOTIDE SEQUENCE [LARGE SCALE GENOMIC DNA]</scope>
    <source>
        <strain evidence="1 2">ES-2</strain>
    </source>
</reference>
<proteinExistence type="predicted"/>
<dbReference type="InterPro" id="IPR022280">
    <property type="entry name" value="PRTRC_protein-B"/>
</dbReference>
<dbReference type="KEGG" id="gca:Galf_0968"/>
<organism evidence="1 2">
    <name type="scientific">Gallionella capsiferriformans (strain ES-2)</name>
    <name type="common">Gallionella ferruginea capsiferriformans (strain ES-2)</name>
    <dbReference type="NCBI Taxonomy" id="395494"/>
    <lineage>
        <taxon>Bacteria</taxon>
        <taxon>Pseudomonadati</taxon>
        <taxon>Pseudomonadota</taxon>
        <taxon>Betaproteobacteria</taxon>
        <taxon>Nitrosomonadales</taxon>
        <taxon>Gallionellaceae</taxon>
        <taxon>Gallionella</taxon>
    </lineage>
</organism>
<dbReference type="eggNOG" id="ENOG502ZANB">
    <property type="taxonomic scope" value="Bacteria"/>
</dbReference>
<dbReference type="AlphaFoldDB" id="D9SEQ2"/>
<evidence type="ECO:0000313" key="1">
    <source>
        <dbReference type="EMBL" id="ADL54999.1"/>
    </source>
</evidence>
<name>D9SEQ2_GALCS</name>
<dbReference type="InterPro" id="IPR032787">
    <property type="entry name" value="Prok-E2_D"/>
</dbReference>
<protein>
    <recommendedName>
        <fullName evidence="3">PRTRC system protein B</fullName>
    </recommendedName>
</protein>
<dbReference type="EMBL" id="CP002159">
    <property type="protein sequence ID" value="ADL54999.1"/>
    <property type="molecule type" value="Genomic_DNA"/>
</dbReference>
<dbReference type="Proteomes" id="UP000001235">
    <property type="component" value="Chromosome"/>
</dbReference>
<evidence type="ECO:0000313" key="2">
    <source>
        <dbReference type="Proteomes" id="UP000001235"/>
    </source>
</evidence>
<evidence type="ECO:0008006" key="3">
    <source>
        <dbReference type="Google" id="ProtNLM"/>
    </source>
</evidence>
<gene>
    <name evidence="1" type="ordered locus">Galf_0968</name>
</gene>
<dbReference type="NCBIfam" id="TIGR03737">
    <property type="entry name" value="PRTRC_B"/>
    <property type="match status" value="1"/>
</dbReference>
<accession>D9SEQ2</accession>